<dbReference type="InParanoid" id="A0A165HFI9"/>
<evidence type="ECO:0000313" key="1">
    <source>
        <dbReference type="EMBL" id="KZV91893.1"/>
    </source>
</evidence>
<keyword evidence="2" id="KW-1185">Reference proteome</keyword>
<evidence type="ECO:0000313" key="2">
    <source>
        <dbReference type="Proteomes" id="UP000077266"/>
    </source>
</evidence>
<sequence length="170" mass="18644">SSSSGTTSSFAFTSAPLTLVDTLLVDSLFASLTSLHIGTLQRALDWSRLLTAPLPNVQLLTLFVPGDKSIAHSWLVDIFQASSGKRWSLPSLQRLHVKCREELLDLVPVGRPTVSAERLRKFVAESLWTRWGQSLELTLEGVELTERWSSPEVVGLKGVVAAVVCQNYPS</sequence>
<accession>A0A165HFI9</accession>
<protein>
    <submittedName>
        <fullName evidence="1">Uncharacterized protein</fullName>
    </submittedName>
</protein>
<gene>
    <name evidence="1" type="ORF">EXIGLDRAFT_718831</name>
</gene>
<name>A0A165HFI9_EXIGL</name>
<dbReference type="Proteomes" id="UP000077266">
    <property type="component" value="Unassembled WGS sequence"/>
</dbReference>
<feature type="non-terminal residue" evidence="1">
    <location>
        <position position="1"/>
    </location>
</feature>
<proteinExistence type="predicted"/>
<dbReference type="AlphaFoldDB" id="A0A165HFI9"/>
<organism evidence="1 2">
    <name type="scientific">Exidia glandulosa HHB12029</name>
    <dbReference type="NCBI Taxonomy" id="1314781"/>
    <lineage>
        <taxon>Eukaryota</taxon>
        <taxon>Fungi</taxon>
        <taxon>Dikarya</taxon>
        <taxon>Basidiomycota</taxon>
        <taxon>Agaricomycotina</taxon>
        <taxon>Agaricomycetes</taxon>
        <taxon>Auriculariales</taxon>
        <taxon>Exidiaceae</taxon>
        <taxon>Exidia</taxon>
    </lineage>
</organism>
<reference evidence="1 2" key="1">
    <citation type="journal article" date="2016" name="Mol. Biol. Evol.">
        <title>Comparative Genomics of Early-Diverging Mushroom-Forming Fungi Provides Insights into the Origins of Lignocellulose Decay Capabilities.</title>
        <authorList>
            <person name="Nagy L.G."/>
            <person name="Riley R."/>
            <person name="Tritt A."/>
            <person name="Adam C."/>
            <person name="Daum C."/>
            <person name="Floudas D."/>
            <person name="Sun H."/>
            <person name="Yadav J.S."/>
            <person name="Pangilinan J."/>
            <person name="Larsson K.H."/>
            <person name="Matsuura K."/>
            <person name="Barry K."/>
            <person name="Labutti K."/>
            <person name="Kuo R."/>
            <person name="Ohm R.A."/>
            <person name="Bhattacharya S.S."/>
            <person name="Shirouzu T."/>
            <person name="Yoshinaga Y."/>
            <person name="Martin F.M."/>
            <person name="Grigoriev I.V."/>
            <person name="Hibbett D.S."/>
        </authorList>
    </citation>
    <scope>NUCLEOTIDE SEQUENCE [LARGE SCALE GENOMIC DNA]</scope>
    <source>
        <strain evidence="1 2">HHB12029</strain>
    </source>
</reference>
<dbReference type="EMBL" id="KV426018">
    <property type="protein sequence ID" value="KZV91893.1"/>
    <property type="molecule type" value="Genomic_DNA"/>
</dbReference>